<evidence type="ECO:0000313" key="2">
    <source>
        <dbReference type="EMBL" id="CAL8091298.1"/>
    </source>
</evidence>
<sequence>MSYLSHETDINNYLLGCPMLLTNILDGHRQSDIDAVNSSTRHSYYKTLVPDLPISASYLSLKIPYKKAMIIAQARLNNGQFYHNKFAHTLDGNMCTLCNLPRVENLKHFMMECKVFRYRRVKYLEPDIITKDSTQMPDILNTALVLIIVIMAVSGVHAGWWALAQKVLGWMVTGGIVAGVDQAVDSSRSREMVVYQPPSQPAPQNLDDAVYVIIVSGTLGGVSVILIVILLLYICKISKHPAGTPESVEMRNMA</sequence>
<gene>
    <name evidence="2" type="ORF">ODALV1_LOCUS7896</name>
</gene>
<keyword evidence="3" id="KW-1185">Reference proteome</keyword>
<keyword evidence="1" id="KW-0472">Membrane</keyword>
<reference evidence="2 3" key="1">
    <citation type="submission" date="2024-08" db="EMBL/GenBank/DDBJ databases">
        <authorList>
            <person name="Cucini C."/>
            <person name="Frati F."/>
        </authorList>
    </citation>
    <scope>NUCLEOTIDE SEQUENCE [LARGE SCALE GENOMIC DNA]</scope>
</reference>
<name>A0ABP1Q6K8_9HEXA</name>
<proteinExistence type="predicted"/>
<organism evidence="2 3">
    <name type="scientific">Orchesella dallaii</name>
    <dbReference type="NCBI Taxonomy" id="48710"/>
    <lineage>
        <taxon>Eukaryota</taxon>
        <taxon>Metazoa</taxon>
        <taxon>Ecdysozoa</taxon>
        <taxon>Arthropoda</taxon>
        <taxon>Hexapoda</taxon>
        <taxon>Collembola</taxon>
        <taxon>Entomobryomorpha</taxon>
        <taxon>Entomobryoidea</taxon>
        <taxon>Orchesellidae</taxon>
        <taxon>Orchesellinae</taxon>
        <taxon>Orchesella</taxon>
    </lineage>
</organism>
<protein>
    <submittedName>
        <fullName evidence="2">Uncharacterized protein</fullName>
    </submittedName>
</protein>
<keyword evidence="1" id="KW-1133">Transmembrane helix</keyword>
<comment type="caution">
    <text evidence="2">The sequence shown here is derived from an EMBL/GenBank/DDBJ whole genome shotgun (WGS) entry which is preliminary data.</text>
</comment>
<feature type="transmembrane region" description="Helical" evidence="1">
    <location>
        <begin position="209"/>
        <end position="234"/>
    </location>
</feature>
<dbReference type="Proteomes" id="UP001642540">
    <property type="component" value="Unassembled WGS sequence"/>
</dbReference>
<accession>A0ABP1Q6K8</accession>
<evidence type="ECO:0000313" key="3">
    <source>
        <dbReference type="Proteomes" id="UP001642540"/>
    </source>
</evidence>
<dbReference type="EMBL" id="CAXLJM020000024">
    <property type="protein sequence ID" value="CAL8091298.1"/>
    <property type="molecule type" value="Genomic_DNA"/>
</dbReference>
<evidence type="ECO:0000256" key="1">
    <source>
        <dbReference type="SAM" id="Phobius"/>
    </source>
</evidence>
<feature type="transmembrane region" description="Helical" evidence="1">
    <location>
        <begin position="139"/>
        <end position="163"/>
    </location>
</feature>
<keyword evidence="1" id="KW-0812">Transmembrane</keyword>